<accession>A0A9N9A2V6</accession>
<reference evidence="1" key="1">
    <citation type="submission" date="2021-06" db="EMBL/GenBank/DDBJ databases">
        <authorList>
            <person name="Kallberg Y."/>
            <person name="Tangrot J."/>
            <person name="Rosling A."/>
        </authorList>
    </citation>
    <scope>NUCLEOTIDE SEQUENCE</scope>
    <source>
        <strain evidence="1">UK204</strain>
    </source>
</reference>
<proteinExistence type="predicted"/>
<gene>
    <name evidence="1" type="ORF">FCALED_LOCUS4434</name>
</gene>
<keyword evidence="2" id="KW-1185">Reference proteome</keyword>
<name>A0A9N9A2V6_9GLOM</name>
<comment type="caution">
    <text evidence="1">The sequence shown here is derived from an EMBL/GenBank/DDBJ whole genome shotgun (WGS) entry which is preliminary data.</text>
</comment>
<evidence type="ECO:0000313" key="1">
    <source>
        <dbReference type="EMBL" id="CAG8515708.1"/>
    </source>
</evidence>
<dbReference type="EMBL" id="CAJVPQ010000868">
    <property type="protein sequence ID" value="CAG8515708.1"/>
    <property type="molecule type" value="Genomic_DNA"/>
</dbReference>
<protein>
    <submittedName>
        <fullName evidence="1">8397_t:CDS:1</fullName>
    </submittedName>
</protein>
<dbReference type="Proteomes" id="UP000789570">
    <property type="component" value="Unassembled WGS sequence"/>
</dbReference>
<evidence type="ECO:0000313" key="2">
    <source>
        <dbReference type="Proteomes" id="UP000789570"/>
    </source>
</evidence>
<dbReference type="OrthoDB" id="2434387at2759"/>
<sequence>MSITTSTINVRGNLSACKDIPYIKYFELCLYENWSLHHYVSLIIDNYKLAEKDRAHQKARKRRREQDYSAIINTSAKKQYIESCFCPSVDVPLQADGSVDILETVKSTVHVFDQKIITLGSSRSYKSSNHLLVDSEQNVEVPRESLYDAEMYRILVN</sequence>
<dbReference type="AlphaFoldDB" id="A0A9N9A2V6"/>
<organism evidence="1 2">
    <name type="scientific">Funneliformis caledonium</name>
    <dbReference type="NCBI Taxonomy" id="1117310"/>
    <lineage>
        <taxon>Eukaryota</taxon>
        <taxon>Fungi</taxon>
        <taxon>Fungi incertae sedis</taxon>
        <taxon>Mucoromycota</taxon>
        <taxon>Glomeromycotina</taxon>
        <taxon>Glomeromycetes</taxon>
        <taxon>Glomerales</taxon>
        <taxon>Glomeraceae</taxon>
        <taxon>Funneliformis</taxon>
    </lineage>
</organism>